<accession>A0ABT8YSU3</accession>
<feature type="transmembrane region" description="Helical" evidence="1">
    <location>
        <begin position="12"/>
        <end position="32"/>
    </location>
</feature>
<dbReference type="InterPro" id="IPR010640">
    <property type="entry name" value="Low_temperature_requirement_A"/>
</dbReference>
<protein>
    <submittedName>
        <fullName evidence="2">Low temperature requirement protein A</fullName>
    </submittedName>
</protein>
<feature type="transmembrane region" description="Helical" evidence="1">
    <location>
        <begin position="154"/>
        <end position="171"/>
    </location>
</feature>
<proteinExistence type="predicted"/>
<feature type="transmembrane region" description="Helical" evidence="1">
    <location>
        <begin position="44"/>
        <end position="64"/>
    </location>
</feature>
<dbReference type="PANTHER" id="PTHR36840">
    <property type="entry name" value="BLL5714 PROTEIN"/>
    <property type="match status" value="1"/>
</dbReference>
<feature type="transmembrane region" description="Helical" evidence="1">
    <location>
        <begin position="98"/>
        <end position="118"/>
    </location>
</feature>
<evidence type="ECO:0000313" key="3">
    <source>
        <dbReference type="Proteomes" id="UP001174932"/>
    </source>
</evidence>
<organism evidence="2 3">
    <name type="scientific">Rhizobium alvei</name>
    <dbReference type="NCBI Taxonomy" id="1132659"/>
    <lineage>
        <taxon>Bacteria</taxon>
        <taxon>Pseudomonadati</taxon>
        <taxon>Pseudomonadota</taxon>
        <taxon>Alphaproteobacteria</taxon>
        <taxon>Hyphomicrobiales</taxon>
        <taxon>Rhizobiaceae</taxon>
        <taxon>Rhizobium/Agrobacterium group</taxon>
        <taxon>Rhizobium</taxon>
    </lineage>
</organism>
<feature type="transmembrane region" description="Helical" evidence="1">
    <location>
        <begin position="257"/>
        <end position="281"/>
    </location>
</feature>
<feature type="transmembrane region" description="Helical" evidence="1">
    <location>
        <begin position="76"/>
        <end position="92"/>
    </location>
</feature>
<comment type="caution">
    <text evidence="2">The sequence shown here is derived from an EMBL/GenBank/DDBJ whole genome shotgun (WGS) entry which is preliminary data.</text>
</comment>
<name>A0ABT8YSU3_9HYPH</name>
<evidence type="ECO:0000313" key="2">
    <source>
        <dbReference type="EMBL" id="MDO6966784.1"/>
    </source>
</evidence>
<feature type="transmembrane region" description="Helical" evidence="1">
    <location>
        <begin position="191"/>
        <end position="209"/>
    </location>
</feature>
<keyword evidence="1" id="KW-1133">Transmembrane helix</keyword>
<gene>
    <name evidence="2" type="ORF">Q4481_22760</name>
</gene>
<keyword evidence="1" id="KW-0472">Membrane</keyword>
<dbReference type="EMBL" id="JAUOZU010000021">
    <property type="protein sequence ID" value="MDO6966784.1"/>
    <property type="molecule type" value="Genomic_DNA"/>
</dbReference>
<feature type="transmembrane region" description="Helical" evidence="1">
    <location>
        <begin position="130"/>
        <end position="148"/>
    </location>
</feature>
<sequence length="386" mass="41492">MSEQQEKQSAFRAQTIELFFDLVFVFTITQITHLVEHAHSAIDYVHAFGVLMLVWWMYDGYIWLTNHAHTPKSLRFVLVAAMAGFLVIALAIPESAGAGRVVFGLAYLYIVLLHFAAFAWRGGREAARSMLRIVPFNIAAALLVIGAGFADPRWGWLLSLSPALLYLIVAFRNTGDGFALDTGHFVERHGLLLIIVLGEIIIAVGNGYAKVPISLSGIIALALAIGLIAAVWWSYFDADEARSDHSMLGADNRTRTRMALFGFNGAQLFMIAGLILAAAGLKEAIAAVASQAATDGPTSAHGNDVLLIWGLALYFAGNGLFLRMLHLSPILPRALLSASLAIGALLNLPLHGIVLVAALLALLILTLVAEALLSRRSEPSHPVAIG</sequence>
<reference evidence="2" key="2">
    <citation type="submission" date="2023-07" db="EMBL/GenBank/DDBJ databases">
        <authorList>
            <person name="Shen H."/>
        </authorList>
    </citation>
    <scope>NUCLEOTIDE SEQUENCE</scope>
    <source>
        <strain evidence="2">TNR-22</strain>
    </source>
</reference>
<feature type="transmembrane region" description="Helical" evidence="1">
    <location>
        <begin position="215"/>
        <end position="236"/>
    </location>
</feature>
<reference evidence="2" key="1">
    <citation type="journal article" date="2015" name="Int. J. Syst. Evol. Microbiol.">
        <title>Rhizobium alvei sp. nov., isolated from a freshwater river.</title>
        <authorList>
            <person name="Sheu S.Y."/>
            <person name="Huang H.W."/>
            <person name="Young C.C."/>
            <person name="Chen W.M."/>
        </authorList>
    </citation>
    <scope>NUCLEOTIDE SEQUENCE</scope>
    <source>
        <strain evidence="2">TNR-22</strain>
    </source>
</reference>
<feature type="transmembrane region" description="Helical" evidence="1">
    <location>
        <begin position="330"/>
        <end position="346"/>
    </location>
</feature>
<keyword evidence="3" id="KW-1185">Reference proteome</keyword>
<dbReference type="Pfam" id="PF06772">
    <property type="entry name" value="LtrA"/>
    <property type="match status" value="1"/>
</dbReference>
<dbReference type="Proteomes" id="UP001174932">
    <property type="component" value="Unassembled WGS sequence"/>
</dbReference>
<dbReference type="PANTHER" id="PTHR36840:SF1">
    <property type="entry name" value="BLL5714 PROTEIN"/>
    <property type="match status" value="1"/>
</dbReference>
<evidence type="ECO:0000256" key="1">
    <source>
        <dbReference type="SAM" id="Phobius"/>
    </source>
</evidence>
<feature type="transmembrane region" description="Helical" evidence="1">
    <location>
        <begin position="352"/>
        <end position="373"/>
    </location>
</feature>
<feature type="transmembrane region" description="Helical" evidence="1">
    <location>
        <begin position="306"/>
        <end position="323"/>
    </location>
</feature>
<dbReference type="RefSeq" id="WP_304378714.1">
    <property type="nucleotide sequence ID" value="NZ_JAUOZU010000021.1"/>
</dbReference>
<keyword evidence="1" id="KW-0812">Transmembrane</keyword>